<evidence type="ECO:0000256" key="2">
    <source>
        <dbReference type="ARBA" id="ARBA00005984"/>
    </source>
</evidence>
<evidence type="ECO:0000256" key="13">
    <source>
        <dbReference type="SAM" id="SignalP"/>
    </source>
</evidence>
<keyword evidence="5 10" id="KW-0479">Metal-binding</keyword>
<comment type="subcellular location">
    <subcellularLocation>
        <location evidence="1">Cell membrane</location>
        <topology evidence="1">Lipid-anchor</topology>
        <topology evidence="1">GPI-anchor</topology>
    </subcellularLocation>
</comment>
<dbReference type="PROSITE" id="PS00123">
    <property type="entry name" value="ALKALINE_PHOSPHATASE"/>
    <property type="match status" value="1"/>
</dbReference>
<comment type="caution">
    <text evidence="14">The sequence shown here is derived from an EMBL/GenBank/DDBJ whole genome shotgun (WGS) entry which is preliminary data.</text>
</comment>
<feature type="binding site" evidence="10">
    <location>
        <position position="393"/>
    </location>
    <ligand>
        <name>Zn(2+)</name>
        <dbReference type="ChEBI" id="CHEBI:29105"/>
        <label>2</label>
    </ligand>
</feature>
<evidence type="ECO:0000256" key="6">
    <source>
        <dbReference type="ARBA" id="ARBA00022801"/>
    </source>
</evidence>
<dbReference type="GO" id="GO:0046872">
    <property type="term" value="F:metal ion binding"/>
    <property type="evidence" value="ECO:0007669"/>
    <property type="project" value="UniProtKB-KW"/>
</dbReference>
<feature type="chain" id="PRO_5043765872" description="Alkaline phosphatase" evidence="13">
    <location>
        <begin position="20"/>
        <end position="467"/>
    </location>
</feature>
<dbReference type="Pfam" id="PF00245">
    <property type="entry name" value="Alk_phosphatase"/>
    <property type="match status" value="3"/>
</dbReference>
<feature type="binding site" evidence="10">
    <location>
        <position position="316"/>
    </location>
    <ligand>
        <name>Zn(2+)</name>
        <dbReference type="ChEBI" id="CHEBI:29105"/>
        <label>2</label>
    </ligand>
</feature>
<evidence type="ECO:0000313" key="15">
    <source>
        <dbReference type="Proteomes" id="UP001460270"/>
    </source>
</evidence>
<proteinExistence type="inferred from homology"/>
<dbReference type="InterPro" id="IPR017850">
    <property type="entry name" value="Alkaline_phosphatase_core_sf"/>
</dbReference>
<feature type="binding site" evidence="10">
    <location>
        <position position="318"/>
    </location>
    <ligand>
        <name>Zn(2+)</name>
        <dbReference type="ChEBI" id="CHEBI:29105"/>
        <label>2</label>
    </ligand>
</feature>
<evidence type="ECO:0000256" key="9">
    <source>
        <dbReference type="PIRSR" id="PIRSR601952-1"/>
    </source>
</evidence>
<feature type="active site" description="Phosphoserine intermediate" evidence="9">
    <location>
        <position position="120"/>
    </location>
</feature>
<evidence type="ECO:0000256" key="10">
    <source>
        <dbReference type="PIRSR" id="PIRSR601952-2"/>
    </source>
</evidence>
<comment type="catalytic activity">
    <reaction evidence="12">
        <text>a phosphate monoester + H2O = an alcohol + phosphate</text>
        <dbReference type="Rhea" id="RHEA:15017"/>
        <dbReference type="ChEBI" id="CHEBI:15377"/>
        <dbReference type="ChEBI" id="CHEBI:30879"/>
        <dbReference type="ChEBI" id="CHEBI:43474"/>
        <dbReference type="ChEBI" id="CHEBI:67140"/>
        <dbReference type="EC" id="3.1.3.1"/>
    </reaction>
</comment>
<dbReference type="GO" id="GO:0098552">
    <property type="term" value="C:side of membrane"/>
    <property type="evidence" value="ECO:0007669"/>
    <property type="project" value="UniProtKB-KW"/>
</dbReference>
<keyword evidence="8 10" id="KW-0460">Magnesium</keyword>
<dbReference type="Gene3D" id="3.40.720.10">
    <property type="entry name" value="Alkaline Phosphatase, subunit A"/>
    <property type="match status" value="2"/>
</dbReference>
<keyword evidence="4" id="KW-0325">Glycoprotein</keyword>
<keyword evidence="4" id="KW-0472">Membrane</keyword>
<dbReference type="EC" id="3.1.3.1" evidence="3 12"/>
<evidence type="ECO:0000313" key="14">
    <source>
        <dbReference type="EMBL" id="KAK7889805.1"/>
    </source>
</evidence>
<dbReference type="InterPro" id="IPR018299">
    <property type="entry name" value="Alkaline_phosphatase_AS"/>
</dbReference>
<feature type="binding site" evidence="10">
    <location>
        <position position="319"/>
    </location>
    <ligand>
        <name>Zn(2+)</name>
        <dbReference type="ChEBI" id="CHEBI:29105"/>
        <label>2</label>
    </ligand>
</feature>
<evidence type="ECO:0000256" key="7">
    <source>
        <dbReference type="ARBA" id="ARBA00022833"/>
    </source>
</evidence>
<comment type="cofactor">
    <cofactor evidence="10">
        <name>Mg(2+)</name>
        <dbReference type="ChEBI" id="CHEBI:18420"/>
    </cofactor>
    <text evidence="10">Binds 1 Mg(2+) ion.</text>
</comment>
<dbReference type="CDD" id="cd16012">
    <property type="entry name" value="ALP"/>
    <property type="match status" value="1"/>
</dbReference>
<accession>A0AAW0NCS7</accession>
<evidence type="ECO:0000256" key="8">
    <source>
        <dbReference type="ARBA" id="ARBA00022842"/>
    </source>
</evidence>
<feature type="binding site" evidence="10">
    <location>
        <position position="313"/>
    </location>
    <ligand>
        <name>Mg(2+)</name>
        <dbReference type="ChEBI" id="CHEBI:18420"/>
    </ligand>
</feature>
<feature type="binding site" evidence="10">
    <location>
        <position position="70"/>
    </location>
    <ligand>
        <name>Mg(2+)</name>
        <dbReference type="ChEBI" id="CHEBI:18420"/>
    </ligand>
</feature>
<dbReference type="PANTHER" id="PTHR11596">
    <property type="entry name" value="ALKALINE PHOSPHATASE"/>
    <property type="match status" value="1"/>
</dbReference>
<name>A0AAW0NCS7_9GOBI</name>
<keyword evidence="4" id="KW-0336">GPI-anchor</keyword>
<dbReference type="AlphaFoldDB" id="A0AAW0NCS7"/>
<dbReference type="GO" id="GO:0004035">
    <property type="term" value="F:alkaline phosphatase activity"/>
    <property type="evidence" value="ECO:0007669"/>
    <property type="project" value="UniProtKB-EC"/>
</dbReference>
<feature type="binding site" evidence="10">
    <location>
        <position position="180"/>
    </location>
    <ligand>
        <name>Mg(2+)</name>
        <dbReference type="ChEBI" id="CHEBI:18420"/>
    </ligand>
</feature>
<keyword evidence="6 12" id="KW-0378">Hydrolase</keyword>
<dbReference type="PRINTS" id="PR00113">
    <property type="entry name" value="ALKPHPHTASE"/>
</dbReference>
<dbReference type="PANTHER" id="PTHR11596:SF37">
    <property type="entry name" value="ALKALINE PHOSPHATASE"/>
    <property type="match status" value="1"/>
</dbReference>
<comment type="similarity">
    <text evidence="2 11">Belongs to the alkaline phosphatase family.</text>
</comment>
<sequence>MQPRAAVLLLILRGLLVRTEDWVTEHDQEGYDYERDPAYWDAQARDTLDAALKLRPVEHRAKNIILFLGDGMGVSTVSAARILRGQMEGRSGEETLLSMDTFPYVALSKTYSVDKQVADSASTATAYHCGVKANAKTVGLSAMAVAYECNSTFGNEVYSVLRRAKAKGKSVGIVTTTRRTPKGCVDIATQLVTNVDIDVILGGGRMYMTPKGTIDPEYPTSNSRKGDRKDKKNLIEEWLYAKPNKRSRYVWHRKDFDEIDVKTTDRLMGLFEPKDMRFEVFRNSTRDPSIVEMTEKAIQILSKNPKGYFLFVEDNHSDHSHVFTFGGNTPRGNPIFGLAPKKADDKMPFTSILYANGPGYVHINGTRENITMVDYYDEEYMQQAAVPLDAETHGGEDVTIYAKGPMAHLFHGVKEQNYVAHVMAYAACLEPYRDCPPHAPSHSSTNSATTPQLSGLLATISLIWLIR</sequence>
<organism evidence="14 15">
    <name type="scientific">Mugilogobius chulae</name>
    <name type="common">yellowstripe goby</name>
    <dbReference type="NCBI Taxonomy" id="88201"/>
    <lineage>
        <taxon>Eukaryota</taxon>
        <taxon>Metazoa</taxon>
        <taxon>Chordata</taxon>
        <taxon>Craniata</taxon>
        <taxon>Vertebrata</taxon>
        <taxon>Euteleostomi</taxon>
        <taxon>Actinopterygii</taxon>
        <taxon>Neopterygii</taxon>
        <taxon>Teleostei</taxon>
        <taxon>Neoteleostei</taxon>
        <taxon>Acanthomorphata</taxon>
        <taxon>Gobiaria</taxon>
        <taxon>Gobiiformes</taxon>
        <taxon>Gobioidei</taxon>
        <taxon>Gobiidae</taxon>
        <taxon>Gobionellinae</taxon>
        <taxon>Mugilogobius</taxon>
    </lineage>
</organism>
<evidence type="ECO:0000256" key="3">
    <source>
        <dbReference type="ARBA" id="ARBA00012647"/>
    </source>
</evidence>
<keyword evidence="13" id="KW-0732">Signal</keyword>
<evidence type="ECO:0000256" key="1">
    <source>
        <dbReference type="ARBA" id="ARBA00004609"/>
    </source>
</evidence>
<gene>
    <name evidence="14" type="ORF">WMY93_025365</name>
</gene>
<feature type="signal peptide" evidence="13">
    <location>
        <begin position="1"/>
        <end position="19"/>
    </location>
</feature>
<evidence type="ECO:0000256" key="5">
    <source>
        <dbReference type="ARBA" id="ARBA00022723"/>
    </source>
</evidence>
<dbReference type="SMART" id="SM00098">
    <property type="entry name" value="alkPPc"/>
    <property type="match status" value="1"/>
</dbReference>
<evidence type="ECO:0000256" key="12">
    <source>
        <dbReference type="RuleBase" id="RU003947"/>
    </source>
</evidence>
<dbReference type="InterPro" id="IPR001952">
    <property type="entry name" value="Alkaline_phosphatase"/>
</dbReference>
<feature type="binding site" evidence="10">
    <location>
        <position position="70"/>
    </location>
    <ligand>
        <name>Zn(2+)</name>
        <dbReference type="ChEBI" id="CHEBI:29105"/>
        <label>2</label>
    </ligand>
</feature>
<dbReference type="EMBL" id="JBBPFD010000018">
    <property type="protein sequence ID" value="KAK7889805.1"/>
    <property type="molecule type" value="Genomic_DNA"/>
</dbReference>
<keyword evidence="7 10" id="KW-0862">Zinc</keyword>
<comment type="cofactor">
    <cofactor evidence="10">
        <name>Zn(2+)</name>
        <dbReference type="ChEBI" id="CHEBI:29105"/>
    </cofactor>
    <text evidence="10">Binds 2 Zn(2+) ions.</text>
</comment>
<keyword evidence="15" id="KW-1185">Reference proteome</keyword>
<evidence type="ECO:0000256" key="11">
    <source>
        <dbReference type="RuleBase" id="RU003946"/>
    </source>
</evidence>
<dbReference type="GO" id="GO:0005886">
    <property type="term" value="C:plasma membrane"/>
    <property type="evidence" value="ECO:0007669"/>
    <property type="project" value="UniProtKB-SubCell"/>
</dbReference>
<dbReference type="SUPFAM" id="SSF53649">
    <property type="entry name" value="Alkaline phosphatase-like"/>
    <property type="match status" value="1"/>
</dbReference>
<evidence type="ECO:0000256" key="4">
    <source>
        <dbReference type="ARBA" id="ARBA00022622"/>
    </source>
</evidence>
<keyword evidence="4" id="KW-0449">Lipoprotein</keyword>
<protein>
    <recommendedName>
        <fullName evidence="3 12">Alkaline phosphatase</fullName>
        <ecNumber evidence="3 12">3.1.3.1</ecNumber>
    </recommendedName>
</protein>
<dbReference type="Proteomes" id="UP001460270">
    <property type="component" value="Unassembled WGS sequence"/>
</dbReference>
<reference evidence="15" key="1">
    <citation type="submission" date="2024-04" db="EMBL/GenBank/DDBJ databases">
        <title>Salinicola lusitanus LLJ914,a marine bacterium isolated from the Okinawa Trough.</title>
        <authorList>
            <person name="Li J."/>
        </authorList>
    </citation>
    <scope>NUCLEOTIDE SEQUENCE [LARGE SCALE GENOMIC DNA]</scope>
</reference>